<evidence type="ECO:0000256" key="2">
    <source>
        <dbReference type="ARBA" id="ARBA00022741"/>
    </source>
</evidence>
<dbReference type="EMBL" id="JBHSEL010000017">
    <property type="protein sequence ID" value="MFC4623881.1"/>
    <property type="molecule type" value="Genomic_DNA"/>
</dbReference>
<proteinExistence type="predicted"/>
<dbReference type="InterPro" id="IPR008928">
    <property type="entry name" value="6-hairpin_glycosidase_sf"/>
</dbReference>
<dbReference type="Gene3D" id="3.90.190.20">
    <property type="entry name" value="Mur ligase, C-terminal domain"/>
    <property type="match status" value="1"/>
</dbReference>
<dbReference type="InterPro" id="IPR012341">
    <property type="entry name" value="6hp_glycosidase-like_sf"/>
</dbReference>
<evidence type="ECO:0000259" key="5">
    <source>
        <dbReference type="Pfam" id="PF08245"/>
    </source>
</evidence>
<dbReference type="RefSeq" id="WP_374832082.1">
    <property type="nucleotide sequence ID" value="NZ_JBHEEZ010000012.1"/>
</dbReference>
<dbReference type="Pfam" id="PF02875">
    <property type="entry name" value="Mur_ligase_C"/>
    <property type="match status" value="1"/>
</dbReference>
<dbReference type="Pfam" id="PF08245">
    <property type="entry name" value="Mur_ligase_M"/>
    <property type="match status" value="1"/>
</dbReference>
<evidence type="ECO:0000256" key="1">
    <source>
        <dbReference type="ARBA" id="ARBA00022598"/>
    </source>
</evidence>
<accession>A0ABV9H408</accession>
<protein>
    <submittedName>
        <fullName evidence="6">Mur ligase family protein</fullName>
    </submittedName>
</protein>
<evidence type="ECO:0000313" key="7">
    <source>
        <dbReference type="Proteomes" id="UP001596042"/>
    </source>
</evidence>
<feature type="domain" description="Mur ligase central" evidence="5">
    <location>
        <begin position="680"/>
        <end position="863"/>
    </location>
</feature>
<dbReference type="InterPro" id="IPR036565">
    <property type="entry name" value="Mur-like_cat_sf"/>
</dbReference>
<dbReference type="SUPFAM" id="SSF48208">
    <property type="entry name" value="Six-hairpin glycosidases"/>
    <property type="match status" value="1"/>
</dbReference>
<gene>
    <name evidence="6" type="ORF">ACFO1V_01330</name>
</gene>
<dbReference type="Proteomes" id="UP001596042">
    <property type="component" value="Unassembled WGS sequence"/>
</dbReference>
<dbReference type="Gene3D" id="3.40.1190.10">
    <property type="entry name" value="Mur-like, catalytic domain"/>
    <property type="match status" value="1"/>
</dbReference>
<dbReference type="Gene3D" id="1.50.10.10">
    <property type="match status" value="1"/>
</dbReference>
<dbReference type="InterPro" id="IPR013221">
    <property type="entry name" value="Mur_ligase_cen"/>
</dbReference>
<keyword evidence="3" id="KW-0067">ATP-binding</keyword>
<reference evidence="7" key="1">
    <citation type="journal article" date="2019" name="Int. J. Syst. Evol. Microbiol.">
        <title>The Global Catalogue of Microorganisms (GCM) 10K type strain sequencing project: providing services to taxonomists for standard genome sequencing and annotation.</title>
        <authorList>
            <consortium name="The Broad Institute Genomics Platform"/>
            <consortium name="The Broad Institute Genome Sequencing Center for Infectious Disease"/>
            <person name="Wu L."/>
            <person name="Ma J."/>
        </authorList>
    </citation>
    <scope>NUCLEOTIDE SEQUENCE [LARGE SCALE GENOMIC DNA]</scope>
    <source>
        <strain evidence="7">CGMCC 1.15731</strain>
    </source>
</reference>
<keyword evidence="7" id="KW-1185">Reference proteome</keyword>
<dbReference type="GO" id="GO:0016874">
    <property type="term" value="F:ligase activity"/>
    <property type="evidence" value="ECO:0007669"/>
    <property type="project" value="UniProtKB-KW"/>
</dbReference>
<name>A0ABV9H408_9HYPH</name>
<dbReference type="InterPro" id="IPR036615">
    <property type="entry name" value="Mur_ligase_C_dom_sf"/>
</dbReference>
<dbReference type="InterPro" id="IPR051046">
    <property type="entry name" value="MurCDEF_CellWall_CoF430Synth"/>
</dbReference>
<keyword evidence="1 6" id="KW-0436">Ligase</keyword>
<comment type="caution">
    <text evidence="6">The sequence shown here is derived from an EMBL/GenBank/DDBJ whole genome shotgun (WGS) entry which is preliminary data.</text>
</comment>
<organism evidence="6 7">
    <name type="scientific">Daeguia caeni</name>
    <dbReference type="NCBI Taxonomy" id="439612"/>
    <lineage>
        <taxon>Bacteria</taxon>
        <taxon>Pseudomonadati</taxon>
        <taxon>Pseudomonadota</taxon>
        <taxon>Alphaproteobacteria</taxon>
        <taxon>Hyphomicrobiales</taxon>
        <taxon>Brucellaceae</taxon>
        <taxon>Daeguia</taxon>
    </lineage>
</organism>
<evidence type="ECO:0000313" key="6">
    <source>
        <dbReference type="EMBL" id="MFC4623881.1"/>
    </source>
</evidence>
<dbReference type="SUPFAM" id="SSF53244">
    <property type="entry name" value="MurD-like peptide ligases, peptide-binding domain"/>
    <property type="match status" value="1"/>
</dbReference>
<dbReference type="SUPFAM" id="SSF53623">
    <property type="entry name" value="MurD-like peptide ligases, catalytic domain"/>
    <property type="match status" value="1"/>
</dbReference>
<sequence length="1034" mass="116060">MDHLSPLFTRLKQAIQPLIRPLPEDFPPCVLFVSFTDRTRRAVTHHVTGDDFETCWNGLQKIVAEDQSFSNPIQDLRVDWVEYVEPMSWAELALRMSRTKRNYFRYGLTLDRSFRHAFLETELNANAMLYGGVKIGQATINEGNFLRYARMRYGLTRLDRPDDGEVIRFSTLAAYTSRDDEEVYHIAGAGREAGRRIIKKLQPDDILQLIRKGSQYLATQVNDEGRFIYGWHPCFDREIPFYNSLRHTSTLYSMIEAWEITQDPALKQAIDRGLHYLTTTLIKPLQVEGGEIAVLVEADGEIKLGGNAVCLLALSKYSAVTGTTAYHPLLEKLALAISAMQDPETGAFSHVYSYPDFKLKQKFRIIYYDGEAAFGMMRLYNLTGDQRWLDLVEKAFGHFIKAEHWKAHDHWLSYAVNELTRYRPKREYYQFGIDNFKDYLDFVANRITTFPTLLELMMAATAMVSRIAADPDYAPLLDQLDLEKFHAAREARAHYLLNGHFWPEFAMFFANPQRMEGSFFIRHHAFRVRIDDVEHYLSGLVAYYKYRKAEAEVELENLSETGAVKSGMPVWDARTLQTVTGGEWQVAPQENWSATGLCIYGKSYQPGNVAVLRHGPNEKGMILYTVTGLTPKPAAIVTSKIDEKIVSLGVPVLKVADTGNAILALGKHARDRFAGPVIGITGSSGKTTTVAMMAHVLKAFGKVESTRNNANLPHGASWNLASFDPAADFFVSEMAIGRMGLTARIVRPTVAVFMNVSAAHLGENTTLRDIARTKAAIFSGMTPGEVAVLNRDMQEWDTVHDAALKAGLKVITYGQSEGVDYQLVAYNETSNLSLIKTPTGQYQIHLKAAGKHMALNALSVIATVESFGLDIEKALAQLASFTPLAGRGEKSRIVFCGQAIDIIDDAYNANPDSMRVALERLDHEKSAKRRIAVLGEMAELGPKAQELHKSLADRINKSSIDRIYVVGALYADFWQALDERKRGHYAENLDALKLQLIANLSTDDAVLFKGSNSTKMHELVDWVKTHDQNEAHQP</sequence>
<evidence type="ECO:0000256" key="3">
    <source>
        <dbReference type="ARBA" id="ARBA00022840"/>
    </source>
</evidence>
<dbReference type="InterPro" id="IPR004101">
    <property type="entry name" value="Mur_ligase_C"/>
</dbReference>
<evidence type="ECO:0000259" key="4">
    <source>
        <dbReference type="Pfam" id="PF02875"/>
    </source>
</evidence>
<keyword evidence="2" id="KW-0547">Nucleotide-binding</keyword>
<dbReference type="PANTHER" id="PTHR43024:SF1">
    <property type="entry name" value="UDP-N-ACETYLMURAMOYL-TRIPEPTIDE--D-ALANYL-D-ALANINE LIGASE"/>
    <property type="match status" value="1"/>
</dbReference>
<feature type="domain" description="Mur ligase C-terminal" evidence="4">
    <location>
        <begin position="898"/>
        <end position="1011"/>
    </location>
</feature>
<dbReference type="PANTHER" id="PTHR43024">
    <property type="entry name" value="UDP-N-ACETYLMURAMOYL-TRIPEPTIDE--D-ALANYL-D-ALANINE LIGASE"/>
    <property type="match status" value="1"/>
</dbReference>